<proteinExistence type="predicted"/>
<name>A0A9D1LHH0_9BACT</name>
<accession>A0A9D1LHH0</accession>
<dbReference type="PANTHER" id="PTHR43190:SF3">
    <property type="entry name" value="N-ACETYL-D-GLUCOSAMINE KINASE"/>
    <property type="match status" value="1"/>
</dbReference>
<reference evidence="1" key="2">
    <citation type="journal article" date="2021" name="PeerJ">
        <title>Extensive microbial diversity within the chicken gut microbiome revealed by metagenomics and culture.</title>
        <authorList>
            <person name="Gilroy R."/>
            <person name="Ravi A."/>
            <person name="Getino M."/>
            <person name="Pursley I."/>
            <person name="Horton D.L."/>
            <person name="Alikhan N.F."/>
            <person name="Baker D."/>
            <person name="Gharbi K."/>
            <person name="Hall N."/>
            <person name="Watson M."/>
            <person name="Adriaenssens E.M."/>
            <person name="Foster-Nyarko E."/>
            <person name="Jarju S."/>
            <person name="Secka A."/>
            <person name="Antonio M."/>
            <person name="Oren A."/>
            <person name="Chaudhuri R.R."/>
            <person name="La Ragione R."/>
            <person name="Hildebrand F."/>
            <person name="Pallen M.J."/>
        </authorList>
    </citation>
    <scope>NUCLEOTIDE SEQUENCE</scope>
    <source>
        <strain evidence="1">17073</strain>
    </source>
</reference>
<dbReference type="Proteomes" id="UP000824076">
    <property type="component" value="Unassembled WGS sequence"/>
</dbReference>
<organism evidence="1 2">
    <name type="scientific">Candidatus Limisoma intestinavium</name>
    <dbReference type="NCBI Taxonomy" id="2840856"/>
    <lineage>
        <taxon>Bacteria</taxon>
        <taxon>Pseudomonadati</taxon>
        <taxon>Bacteroidota</taxon>
        <taxon>Bacteroidia</taxon>
        <taxon>Bacteroidales</taxon>
        <taxon>Candidatus Limisoma</taxon>
    </lineage>
</organism>
<reference evidence="1" key="1">
    <citation type="submission" date="2020-10" db="EMBL/GenBank/DDBJ databases">
        <authorList>
            <person name="Gilroy R."/>
        </authorList>
    </citation>
    <scope>NUCLEOTIDE SEQUENCE</scope>
    <source>
        <strain evidence="1">17073</strain>
    </source>
</reference>
<dbReference type="EMBL" id="DVMS01000131">
    <property type="protein sequence ID" value="HIU38921.1"/>
    <property type="molecule type" value="Genomic_DNA"/>
</dbReference>
<comment type="caution">
    <text evidence="1">The sequence shown here is derived from an EMBL/GenBank/DDBJ whole genome shotgun (WGS) entry which is preliminary data.</text>
</comment>
<protein>
    <submittedName>
        <fullName evidence="1">ATPase</fullName>
    </submittedName>
</protein>
<dbReference type="InterPro" id="IPR043129">
    <property type="entry name" value="ATPase_NBD"/>
</dbReference>
<evidence type="ECO:0000313" key="2">
    <source>
        <dbReference type="Proteomes" id="UP000824076"/>
    </source>
</evidence>
<dbReference type="PANTHER" id="PTHR43190">
    <property type="entry name" value="N-ACETYL-D-GLUCOSAMINE KINASE"/>
    <property type="match status" value="1"/>
</dbReference>
<sequence>MILIADCGSTKIDWCVLNGKHVEKQVFTSGINALLMPEEQIRATLAAELVPEVKDYVIDEVYYYGAGCLSEEICSNVRRAIAANIPSARTIDVNSDLLAAARALCGKEKGIACILGTGSNSCYYDGEKIVDNVSPLGYILGDEGSGAVLGKLLVGDVLKNQLPKELCDKFLKEYDLDRMKIIEAVYKKPAANRFLASLSPFLNKNIEEPSIHRLVLNAFKAFFVRNIENYENYKSMPVSFVGSVAYYYRDVLAEAAKALDITIGVVIKSPMEGLLKYHSN</sequence>
<dbReference type="InterPro" id="IPR052519">
    <property type="entry name" value="Euk-type_GlcNAc_Kinase"/>
</dbReference>
<dbReference type="Gene3D" id="1.10.720.160">
    <property type="match status" value="1"/>
</dbReference>
<dbReference type="AlphaFoldDB" id="A0A9D1LHH0"/>
<dbReference type="CDD" id="cd24079">
    <property type="entry name" value="ASKHA_NBD_PG1100-like"/>
    <property type="match status" value="1"/>
</dbReference>
<dbReference type="SUPFAM" id="SSF53067">
    <property type="entry name" value="Actin-like ATPase domain"/>
    <property type="match status" value="2"/>
</dbReference>
<evidence type="ECO:0000313" key="1">
    <source>
        <dbReference type="EMBL" id="HIU38921.1"/>
    </source>
</evidence>
<gene>
    <name evidence="1" type="ORF">IAD18_04570</name>
</gene>
<dbReference type="Gene3D" id="3.30.420.40">
    <property type="match status" value="2"/>
</dbReference>